<feature type="compositionally biased region" description="Basic residues" evidence="2">
    <location>
        <begin position="11"/>
        <end position="21"/>
    </location>
</feature>
<keyword evidence="4" id="KW-1185">Reference proteome</keyword>
<accession>A0A7M7MZD6</accession>
<evidence type="ECO:0000313" key="3">
    <source>
        <dbReference type="EnsemblMetazoa" id="XP_030828981"/>
    </source>
</evidence>
<feature type="coiled-coil region" evidence="1">
    <location>
        <begin position="347"/>
        <end position="388"/>
    </location>
</feature>
<dbReference type="Proteomes" id="UP000007110">
    <property type="component" value="Unassembled WGS sequence"/>
</dbReference>
<organism evidence="3 4">
    <name type="scientific">Strongylocentrotus purpuratus</name>
    <name type="common">Purple sea urchin</name>
    <dbReference type="NCBI Taxonomy" id="7668"/>
    <lineage>
        <taxon>Eukaryota</taxon>
        <taxon>Metazoa</taxon>
        <taxon>Echinodermata</taxon>
        <taxon>Eleutherozoa</taxon>
        <taxon>Echinozoa</taxon>
        <taxon>Echinoidea</taxon>
        <taxon>Euechinoidea</taxon>
        <taxon>Echinacea</taxon>
        <taxon>Camarodonta</taxon>
        <taxon>Echinidea</taxon>
        <taxon>Strongylocentrotidae</taxon>
        <taxon>Strongylocentrotus</taxon>
    </lineage>
</organism>
<name>A0A7M7MZD6_STRPU</name>
<dbReference type="AlphaFoldDB" id="A0A7M7MZD6"/>
<feature type="compositionally biased region" description="Basic and acidic residues" evidence="2">
    <location>
        <begin position="22"/>
        <end position="31"/>
    </location>
</feature>
<evidence type="ECO:0000313" key="4">
    <source>
        <dbReference type="Proteomes" id="UP000007110"/>
    </source>
</evidence>
<feature type="region of interest" description="Disordered" evidence="2">
    <location>
        <begin position="1"/>
        <end position="31"/>
    </location>
</feature>
<sequence length="402" mass="47565">MDDETESPVKLKLKRTRKSKREKQTKSGRLEYQKRYRQENAIKLRDRRRLDVQKETFDQWGSLREALSLTTNDEVAVLLLTTYEHHKECSLKIQQIGVGLAGSERSYRKKQKLVTPEYAKDEDYAEDMKETSFEEFSIPPLFPSRLPLNDEEEEDEDEPNPDLELKSDEDSLTRPTGVSLLTDITSQCRRLQEMDYEIGPYCREAGISEADIMSNLQNVSSLPTVKNGLVLEIYDYFNTMQMCNPKRLVETLKRLADCPQASDWSIGAFIERLVERRDNMQPRNKEEEKDLRFLQEEKFQLTRKRTYVKQHETRRDSRERGVDRSLRLLRKDMALAKKQRAKSWKYLDRLEIHMQHSRQENAALSEKVKELITENRHLRAMVSHLEEQCQPLEKTQNMERKT</sequence>
<proteinExistence type="predicted"/>
<dbReference type="GeneID" id="763306"/>
<dbReference type="RefSeq" id="XP_030828981.1">
    <property type="nucleotide sequence ID" value="XM_030973121.1"/>
</dbReference>
<protein>
    <submittedName>
        <fullName evidence="3">Uncharacterized protein</fullName>
    </submittedName>
</protein>
<feature type="compositionally biased region" description="Basic and acidic residues" evidence="2">
    <location>
        <begin position="163"/>
        <end position="172"/>
    </location>
</feature>
<feature type="compositionally biased region" description="Acidic residues" evidence="2">
    <location>
        <begin position="149"/>
        <end position="161"/>
    </location>
</feature>
<keyword evidence="1" id="KW-0175">Coiled coil</keyword>
<reference evidence="3" key="2">
    <citation type="submission" date="2021-01" db="UniProtKB">
        <authorList>
            <consortium name="EnsemblMetazoa"/>
        </authorList>
    </citation>
    <scope>IDENTIFICATION</scope>
</reference>
<evidence type="ECO:0000256" key="2">
    <source>
        <dbReference type="SAM" id="MobiDB-lite"/>
    </source>
</evidence>
<dbReference type="EnsemblMetazoa" id="XM_030973121">
    <property type="protein sequence ID" value="XP_030828981"/>
    <property type="gene ID" value="LOC763306"/>
</dbReference>
<feature type="region of interest" description="Disordered" evidence="2">
    <location>
        <begin position="139"/>
        <end position="174"/>
    </location>
</feature>
<reference evidence="4" key="1">
    <citation type="submission" date="2015-02" db="EMBL/GenBank/DDBJ databases">
        <title>Genome sequencing for Strongylocentrotus purpuratus.</title>
        <authorList>
            <person name="Murali S."/>
            <person name="Liu Y."/>
            <person name="Vee V."/>
            <person name="English A."/>
            <person name="Wang M."/>
            <person name="Skinner E."/>
            <person name="Han Y."/>
            <person name="Muzny D.M."/>
            <person name="Worley K.C."/>
            <person name="Gibbs R.A."/>
        </authorList>
    </citation>
    <scope>NUCLEOTIDE SEQUENCE</scope>
</reference>
<evidence type="ECO:0000256" key="1">
    <source>
        <dbReference type="SAM" id="Coils"/>
    </source>
</evidence>